<dbReference type="OrthoDB" id="978857at2"/>
<evidence type="ECO:0000313" key="3">
    <source>
        <dbReference type="Proteomes" id="UP000179797"/>
    </source>
</evidence>
<gene>
    <name evidence="2" type="ORF">NH26_20155</name>
</gene>
<proteinExistence type="predicted"/>
<evidence type="ECO:0000256" key="1">
    <source>
        <dbReference type="SAM" id="SignalP"/>
    </source>
</evidence>
<accession>A0A1S1YSE3</accession>
<dbReference type="RefSeq" id="WP_044217860.1">
    <property type="nucleotide sequence ID" value="NZ_JRYR02000002.1"/>
</dbReference>
<sequence length="173" mass="18914">MKKLLFSVIFLISFYTTISAQTTKRFNYAKQPTGMTLGAYVGDESQFKVGVFSHYVYFSFSSNFASTDGNYTNADLTGGASIQDKGKYGITQYNLGPAIPLFNKEFYGIYIVPQGTYSRKFNILDDGTNKYKGDVVGEWGGAVDLMYVDHSGFTIQLGGSSVSGINIGAGYSF</sequence>
<evidence type="ECO:0008006" key="4">
    <source>
        <dbReference type="Google" id="ProtNLM"/>
    </source>
</evidence>
<feature type="chain" id="PRO_5010313265" description="Outer membrane protein beta-barrel domain-containing protein" evidence="1">
    <location>
        <begin position="21"/>
        <end position="173"/>
    </location>
</feature>
<dbReference type="AlphaFoldDB" id="A0A1S1YSE3"/>
<reference evidence="2 3" key="1">
    <citation type="journal article" date="2012" name="Int. J. Syst. Evol. Microbiol.">
        <title>Flammeovirga pacifica sp. nov., isolated from deep-sea sediment.</title>
        <authorList>
            <person name="Xu H."/>
            <person name="Fu Y."/>
            <person name="Yang N."/>
            <person name="Ding Z."/>
            <person name="Lai Q."/>
            <person name="Zeng R."/>
        </authorList>
    </citation>
    <scope>NUCLEOTIDE SEQUENCE [LARGE SCALE GENOMIC DNA]</scope>
    <source>
        <strain evidence="3">DSM 24597 / LMG 26175 / WPAGA1</strain>
    </source>
</reference>
<dbReference type="Proteomes" id="UP000179797">
    <property type="component" value="Unassembled WGS sequence"/>
</dbReference>
<keyword evidence="1" id="KW-0732">Signal</keyword>
<keyword evidence="3" id="KW-1185">Reference proteome</keyword>
<protein>
    <recommendedName>
        <fullName evidence="4">Outer membrane protein beta-barrel domain-containing protein</fullName>
    </recommendedName>
</protein>
<name>A0A1S1YSE3_FLAPC</name>
<organism evidence="2 3">
    <name type="scientific">Flammeovirga pacifica</name>
    <dbReference type="NCBI Taxonomy" id="915059"/>
    <lineage>
        <taxon>Bacteria</taxon>
        <taxon>Pseudomonadati</taxon>
        <taxon>Bacteroidota</taxon>
        <taxon>Cytophagia</taxon>
        <taxon>Cytophagales</taxon>
        <taxon>Flammeovirgaceae</taxon>
        <taxon>Flammeovirga</taxon>
    </lineage>
</organism>
<feature type="signal peptide" evidence="1">
    <location>
        <begin position="1"/>
        <end position="20"/>
    </location>
</feature>
<evidence type="ECO:0000313" key="2">
    <source>
        <dbReference type="EMBL" id="OHX63926.1"/>
    </source>
</evidence>
<comment type="caution">
    <text evidence="2">The sequence shown here is derived from an EMBL/GenBank/DDBJ whole genome shotgun (WGS) entry which is preliminary data.</text>
</comment>
<dbReference type="STRING" id="915059.NH26_20155"/>
<dbReference type="EMBL" id="JRYR02000002">
    <property type="protein sequence ID" value="OHX63926.1"/>
    <property type="molecule type" value="Genomic_DNA"/>
</dbReference>